<comment type="caution">
    <text evidence="2">The sequence shown here is derived from an EMBL/GenBank/DDBJ whole genome shotgun (WGS) entry which is preliminary data.</text>
</comment>
<keyword evidence="3" id="KW-1185">Reference proteome</keyword>
<dbReference type="Proteomes" id="UP000294513">
    <property type="component" value="Unassembled WGS sequence"/>
</dbReference>
<feature type="compositionally biased region" description="Acidic residues" evidence="1">
    <location>
        <begin position="851"/>
        <end position="864"/>
    </location>
</feature>
<evidence type="ECO:0000313" key="2">
    <source>
        <dbReference type="EMBL" id="TDD96841.1"/>
    </source>
</evidence>
<dbReference type="AlphaFoldDB" id="A0A4R5CA94"/>
<dbReference type="OrthoDB" id="3344388at2"/>
<feature type="region of interest" description="Disordered" evidence="1">
    <location>
        <begin position="667"/>
        <end position="698"/>
    </location>
</feature>
<accession>A0A4R5CA94</accession>
<reference evidence="2 3" key="1">
    <citation type="submission" date="2019-03" db="EMBL/GenBank/DDBJ databases">
        <title>Draft genome sequences of novel Actinobacteria.</title>
        <authorList>
            <person name="Sahin N."/>
            <person name="Ay H."/>
            <person name="Saygin H."/>
        </authorList>
    </citation>
    <scope>NUCLEOTIDE SEQUENCE [LARGE SCALE GENOMIC DNA]</scope>
    <source>
        <strain evidence="2 3">H3C3</strain>
    </source>
</reference>
<name>A0A4R5CA94_9ACTN</name>
<evidence type="ECO:0000256" key="1">
    <source>
        <dbReference type="SAM" id="MobiDB-lite"/>
    </source>
</evidence>
<dbReference type="EMBL" id="SMKU01000004">
    <property type="protein sequence ID" value="TDD96841.1"/>
    <property type="molecule type" value="Genomic_DNA"/>
</dbReference>
<evidence type="ECO:0000313" key="3">
    <source>
        <dbReference type="Proteomes" id="UP000294513"/>
    </source>
</evidence>
<protein>
    <submittedName>
        <fullName evidence="2">Uncharacterized protein</fullName>
    </submittedName>
</protein>
<feature type="region of interest" description="Disordered" evidence="1">
    <location>
        <begin position="828"/>
        <end position="864"/>
    </location>
</feature>
<sequence length="864" mass="94684">MATITMEWALWSERPGARDDYTVLSCSRGKLRPGHFKRIITRFSPGTAEAPADLPRVTIITVDVAHEPHIGLAIQTQSDAYDGTGRRIAPTQFFLFPYNVLEGNPLSYYNLYQALHPVSLPEAGEGSLLHVDVPGFNAATVAADLARLGAAPTSVAARLLHKERLCVTGAEQSTTDDRLRYLDAAVSLLPYGYRAKITATTWANGATRHILRMCFSRRAGEAGMVEVPWEGSAADLPVSAFASRLDAMLDRFEPTRVIGGLAYQTAPQMFDDPHVVYDTLGRIEKRLDREHGLRQGNPTLADLREWLDEGGLPDDEAEIALRKLLPKAQSKDIERIAKWLPVVAPKELKPWWTLLAAMSTRLLWKEGARLAPLLRALPGERDVDKLLATLVKARPDENAQLSRGLDAIAQLLATQVAPDPGTHPSTEAALTGDGPVALALVYALLAGEAGRAEQAWGRQRLPAELMIPLDLLLRLPKGEPVNAAVMEDFARHGDSCVAAVLNIASLTGRLDLAADGFIGWLLSGKGCEPAGAGYWGSVLSGLTPADHRMQAMIDVVLLATSHRPRWMMEAAPEHWPEYEESFEHHWSRSWPNRNQMIIELAHHLRAQSWHDVPGRATDILSGLLPKACLHENPTVEKALIESLSNAHDLSNDLYAEMWLDSRGVRRTAANPPVAPPQGSDAPPREAPSEHQHTGTPQSAASIVEHIVEAVLRGESSTLVYDDLSKRQMLTRADVAVEVVASLAYAIASRKSLNDGHNWTNNLVDALCEEKFGPIVAQEFKKQYLEWSLRAISDQIRRLRDLNSSGNVLDDNDNAAKVRSAADVLLTLVGDKPKGHRRKGRRGRDTRQAPPAEDEGAPAEQDSAE</sequence>
<feature type="compositionally biased region" description="Basic residues" evidence="1">
    <location>
        <begin position="833"/>
        <end position="843"/>
    </location>
</feature>
<feature type="compositionally biased region" description="Basic and acidic residues" evidence="1">
    <location>
        <begin position="682"/>
        <end position="692"/>
    </location>
</feature>
<gene>
    <name evidence="2" type="ORF">E1298_02350</name>
</gene>
<dbReference type="RefSeq" id="WP_131889059.1">
    <property type="nucleotide sequence ID" value="NZ_SMKU01000004.1"/>
</dbReference>
<proteinExistence type="predicted"/>
<organism evidence="2 3">
    <name type="scientific">Actinomadura rubrisoli</name>
    <dbReference type="NCBI Taxonomy" id="2530368"/>
    <lineage>
        <taxon>Bacteria</taxon>
        <taxon>Bacillati</taxon>
        <taxon>Actinomycetota</taxon>
        <taxon>Actinomycetes</taxon>
        <taxon>Streptosporangiales</taxon>
        <taxon>Thermomonosporaceae</taxon>
        <taxon>Actinomadura</taxon>
    </lineage>
</organism>